<protein>
    <submittedName>
        <fullName evidence="2">Uncharacterized protein</fullName>
    </submittedName>
</protein>
<feature type="compositionally biased region" description="Polar residues" evidence="1">
    <location>
        <begin position="1"/>
        <end position="13"/>
    </location>
</feature>
<keyword evidence="3" id="KW-1185">Reference proteome</keyword>
<evidence type="ECO:0000256" key="1">
    <source>
        <dbReference type="SAM" id="MobiDB-lite"/>
    </source>
</evidence>
<comment type="caution">
    <text evidence="2">The sequence shown here is derived from an EMBL/GenBank/DDBJ whole genome shotgun (WGS) entry which is preliminary data.</text>
</comment>
<sequence length="136" mass="15595">MVQKAGQNRTYQRIDSAHHHAPPVETQANAMRSPALNVKLAALAAHQPCDVEAHPEWLSLHSDDLIERLQAWAADLDAREVQLNHRAAMQDQRERQFRMTQQGIAAELKEKQLAAEKRESELRRKARQLAFETNCR</sequence>
<organism evidence="2 3">
    <name type="scientific">Novipirellula aureliae</name>
    <dbReference type="NCBI Taxonomy" id="2527966"/>
    <lineage>
        <taxon>Bacteria</taxon>
        <taxon>Pseudomonadati</taxon>
        <taxon>Planctomycetota</taxon>
        <taxon>Planctomycetia</taxon>
        <taxon>Pirellulales</taxon>
        <taxon>Pirellulaceae</taxon>
        <taxon>Novipirellula</taxon>
    </lineage>
</organism>
<accession>A0A5C6EAT3</accession>
<name>A0A5C6EAT3_9BACT</name>
<dbReference type="EMBL" id="SJPY01000001">
    <property type="protein sequence ID" value="TWU45635.1"/>
    <property type="molecule type" value="Genomic_DNA"/>
</dbReference>
<dbReference type="Proteomes" id="UP000315471">
    <property type="component" value="Unassembled WGS sequence"/>
</dbReference>
<gene>
    <name evidence="2" type="ORF">Q31b_08110</name>
</gene>
<evidence type="ECO:0000313" key="2">
    <source>
        <dbReference type="EMBL" id="TWU45635.1"/>
    </source>
</evidence>
<proteinExistence type="predicted"/>
<dbReference type="AlphaFoldDB" id="A0A5C6EAT3"/>
<reference evidence="2 3" key="1">
    <citation type="submission" date="2019-02" db="EMBL/GenBank/DDBJ databases">
        <title>Deep-cultivation of Planctomycetes and their phenomic and genomic characterization uncovers novel biology.</title>
        <authorList>
            <person name="Wiegand S."/>
            <person name="Jogler M."/>
            <person name="Boedeker C."/>
            <person name="Pinto D."/>
            <person name="Vollmers J."/>
            <person name="Rivas-Marin E."/>
            <person name="Kohn T."/>
            <person name="Peeters S.H."/>
            <person name="Heuer A."/>
            <person name="Rast P."/>
            <person name="Oberbeckmann S."/>
            <person name="Bunk B."/>
            <person name="Jeske O."/>
            <person name="Meyerdierks A."/>
            <person name="Storesund J.E."/>
            <person name="Kallscheuer N."/>
            <person name="Luecker S."/>
            <person name="Lage O.M."/>
            <person name="Pohl T."/>
            <person name="Merkel B.J."/>
            <person name="Hornburger P."/>
            <person name="Mueller R.-W."/>
            <person name="Bruemmer F."/>
            <person name="Labrenz M."/>
            <person name="Spormann A.M."/>
            <person name="Op Den Camp H."/>
            <person name="Overmann J."/>
            <person name="Amann R."/>
            <person name="Jetten M.S.M."/>
            <person name="Mascher T."/>
            <person name="Medema M.H."/>
            <person name="Devos D.P."/>
            <person name="Kaster A.-K."/>
            <person name="Ovreas L."/>
            <person name="Rohde M."/>
            <person name="Galperin M.Y."/>
            <person name="Jogler C."/>
        </authorList>
    </citation>
    <scope>NUCLEOTIDE SEQUENCE [LARGE SCALE GENOMIC DNA]</scope>
    <source>
        <strain evidence="2 3">Q31b</strain>
    </source>
</reference>
<evidence type="ECO:0000313" key="3">
    <source>
        <dbReference type="Proteomes" id="UP000315471"/>
    </source>
</evidence>
<feature type="region of interest" description="Disordered" evidence="1">
    <location>
        <begin position="1"/>
        <end position="20"/>
    </location>
</feature>